<gene>
    <name evidence="2" type="ORF">U14_04963</name>
</gene>
<evidence type="ECO:0000313" key="2">
    <source>
        <dbReference type="EMBL" id="GAK53692.1"/>
    </source>
</evidence>
<dbReference type="STRING" id="1499966.U14_04963"/>
<dbReference type="InterPro" id="IPR024705">
    <property type="entry name" value="Ssp411"/>
</dbReference>
<dbReference type="Gene3D" id="1.50.10.10">
    <property type="match status" value="2"/>
</dbReference>
<dbReference type="PANTHER" id="PTHR42899">
    <property type="entry name" value="SPERMATOGENESIS-ASSOCIATED PROTEIN 20"/>
    <property type="match status" value="1"/>
</dbReference>
<organism evidence="2">
    <name type="scientific">Candidatus Moduliflexus flocculans</name>
    <dbReference type="NCBI Taxonomy" id="1499966"/>
    <lineage>
        <taxon>Bacteria</taxon>
        <taxon>Candidatus Moduliflexota</taxon>
        <taxon>Candidatus Moduliflexia</taxon>
        <taxon>Candidatus Moduliflexales</taxon>
        <taxon>Candidatus Moduliflexaceae</taxon>
    </lineage>
</organism>
<name>A0A081BQL1_9BACT</name>
<dbReference type="HOGENOM" id="CLU_014051_4_1_0"/>
<evidence type="ECO:0000259" key="1">
    <source>
        <dbReference type="Pfam" id="PF03190"/>
    </source>
</evidence>
<dbReference type="SUPFAM" id="SSF48208">
    <property type="entry name" value="Six-hairpin glycosidases"/>
    <property type="match status" value="1"/>
</dbReference>
<dbReference type="InterPro" id="IPR008928">
    <property type="entry name" value="6-hairpin_glycosidase_sf"/>
</dbReference>
<dbReference type="PIRSF" id="PIRSF006402">
    <property type="entry name" value="UCP006402_thioredoxin"/>
    <property type="match status" value="1"/>
</dbReference>
<accession>A0A081BQL1</accession>
<dbReference type="EMBL" id="DF820460">
    <property type="protein sequence ID" value="GAK53692.1"/>
    <property type="molecule type" value="Genomic_DNA"/>
</dbReference>
<sequence>MDPSTQQFQNRLRAEKSPYLLLHGGNPVDWFPWGDEAFAKAKREQKPIFLSIGYATCHWCHVMAHESFEDADIARLLNDTFVCVKVDREERPDIDSLYMAVCQMLTGSGGWPLTILMTPDKAPFFAGTYFPKTSRFGRIGMIDLIPQVRHLWAHEREKALQTAQHILETLQTYHIKSAGSPENAPQADFALLNRAGHELTERFDRKYGGFSSAPKFPSPHTLMLLLRQWKRNGHAPLLGMIEQTLQAMRRGGIYDHLGFGFHRYSTDERWLLPHFEKMLYDQALLVLAYLEVYQATKKPEYAQTAREIFTYVLRDMTDPSGGLYSAEDADSEGVEGKFYVWSVEELRALLDAEDAEFALTLFSFEEAGNFYEQSTGQKTGENIIHLRQPLPNQECERFERIRQRLLETRKGRVHPLKDDKILTDWNGLMIAALAKGGQVLNEPIYTAAAERAAEFIFSTVSLPDGRLLHRYRDGEAAIAGHLDDYAFIIWGVIELYEATFEPKHLERALTLNQQVQAHFRDAAGGGYFLSANDAEPLPLRQKEGYDGAIPSGNSVMMLNLLRLARLTGHSEFETDAERLFRAFSGMAAQNPTAFAFLLTAADFALSPSHEIVIVGDIDAMETKQMLAALRAEFLPNAVILFRPANQDAPEILRLAPFIEPYQCITSKTTAYVCRNFACNLPVTELAELLKQLTAIS</sequence>
<dbReference type="Gene3D" id="3.40.30.10">
    <property type="entry name" value="Glutaredoxin"/>
    <property type="match status" value="1"/>
</dbReference>
<keyword evidence="3" id="KW-1185">Reference proteome</keyword>
<feature type="domain" description="Spermatogenesis-associated protein 20-like TRX" evidence="1">
    <location>
        <begin position="9"/>
        <end position="171"/>
    </location>
</feature>
<dbReference type="InterPro" id="IPR012341">
    <property type="entry name" value="6hp_glycosidase-like_sf"/>
</dbReference>
<dbReference type="Pfam" id="PF03190">
    <property type="entry name" value="Thioredox_DsbH"/>
    <property type="match status" value="1"/>
</dbReference>
<evidence type="ECO:0000313" key="3">
    <source>
        <dbReference type="Proteomes" id="UP000030700"/>
    </source>
</evidence>
<reference evidence="2" key="1">
    <citation type="journal article" date="2015" name="PeerJ">
        <title>First genomic representation of candidate bacterial phylum KSB3 points to enhanced environmental sensing as a trigger of wastewater bulking.</title>
        <authorList>
            <person name="Sekiguchi Y."/>
            <person name="Ohashi A."/>
            <person name="Parks D.H."/>
            <person name="Yamauchi T."/>
            <person name="Tyson G.W."/>
            <person name="Hugenholtz P."/>
        </authorList>
    </citation>
    <scope>NUCLEOTIDE SEQUENCE [LARGE SCALE GENOMIC DNA]</scope>
</reference>
<dbReference type="PANTHER" id="PTHR42899:SF1">
    <property type="entry name" value="SPERMATOGENESIS-ASSOCIATED PROTEIN 20"/>
    <property type="match status" value="1"/>
</dbReference>
<dbReference type="InterPro" id="IPR036249">
    <property type="entry name" value="Thioredoxin-like_sf"/>
</dbReference>
<proteinExistence type="predicted"/>
<dbReference type="CDD" id="cd02955">
    <property type="entry name" value="SSP411"/>
    <property type="match status" value="1"/>
</dbReference>
<protein>
    <recommendedName>
        <fullName evidence="1">Spermatogenesis-associated protein 20-like TRX domain-containing protein</fullName>
    </recommendedName>
</protein>
<dbReference type="AlphaFoldDB" id="A0A081BQL1"/>
<dbReference type="InterPro" id="IPR004879">
    <property type="entry name" value="Ssp411-like_TRX"/>
</dbReference>
<dbReference type="Proteomes" id="UP000030700">
    <property type="component" value="Unassembled WGS sequence"/>
</dbReference>
<dbReference type="SUPFAM" id="SSF52833">
    <property type="entry name" value="Thioredoxin-like"/>
    <property type="match status" value="1"/>
</dbReference>
<dbReference type="GO" id="GO:0005975">
    <property type="term" value="P:carbohydrate metabolic process"/>
    <property type="evidence" value="ECO:0007669"/>
    <property type="project" value="InterPro"/>
</dbReference>